<dbReference type="FunFam" id="3.50.50.60:FF:000021">
    <property type="entry name" value="Ubiquinone biosynthesis monooxygenase COQ6"/>
    <property type="match status" value="1"/>
</dbReference>
<keyword evidence="7" id="KW-0503">Monooxygenase</keyword>
<keyword evidence="10" id="KW-1185">Reference proteome</keyword>
<keyword evidence="5" id="KW-0274">FAD</keyword>
<name>A0A917E6T7_9SPHN</name>
<dbReference type="PROSITE" id="PS01304">
    <property type="entry name" value="UBIH"/>
    <property type="match status" value="1"/>
</dbReference>
<evidence type="ECO:0000256" key="5">
    <source>
        <dbReference type="ARBA" id="ARBA00022827"/>
    </source>
</evidence>
<keyword evidence="6" id="KW-0560">Oxidoreductase</keyword>
<comment type="pathway">
    <text evidence="2">Cofactor biosynthesis; ubiquinone biosynthesis.</text>
</comment>
<sequence length="405" mass="42210">MNADVIIIGGGLIGSTLALALARHEVSSIVVDAQDLDATTLATFDGRASAVASASARMLRALGLGEVLDSDGCAIRAIRVTDGIAPQYLHFDAGAEGDPLGIMVENRLLRIALLKAVRAEPLVTLVAPAVVASLVRDDHAATLTLADGRVFTAPLAVAADGRKSKTREGAGIRLASWSYPNAALVTMVAHSVPHGSVACELFYPSGPMALLPMIDSEDGRPRTAIVWTVDEAAAAGARKLGPVALAAEIAARIDGTLGEIEVIAPQAVWPLGYHHAASYSAQRLLLIGDAAHGIHPIAGQGLNMGFRDVAAMAEILVEAARTGQDLGAPDVLKRYSAWRRFDNSMVGAVTDGLNKLFAVPGRVPAAARRFGLAGVERVPMLKARFMAEARGETGELPALLRGELV</sequence>
<dbReference type="GO" id="GO:0016705">
    <property type="term" value="F:oxidoreductase activity, acting on paired donors, with incorporation or reduction of molecular oxygen"/>
    <property type="evidence" value="ECO:0007669"/>
    <property type="project" value="InterPro"/>
</dbReference>
<dbReference type="Gene3D" id="3.50.50.60">
    <property type="entry name" value="FAD/NAD(P)-binding domain"/>
    <property type="match status" value="2"/>
</dbReference>
<comment type="caution">
    <text evidence="9">The sequence shown here is derived from an EMBL/GenBank/DDBJ whole genome shotgun (WGS) entry which is preliminary data.</text>
</comment>
<dbReference type="SUPFAM" id="SSF51905">
    <property type="entry name" value="FAD/NAD(P)-binding domain"/>
    <property type="match status" value="1"/>
</dbReference>
<proteinExistence type="inferred from homology"/>
<dbReference type="NCBIfam" id="TIGR01988">
    <property type="entry name" value="Ubi-OHases"/>
    <property type="match status" value="1"/>
</dbReference>
<dbReference type="GO" id="GO:0006744">
    <property type="term" value="P:ubiquinone biosynthetic process"/>
    <property type="evidence" value="ECO:0007669"/>
    <property type="project" value="InterPro"/>
</dbReference>
<evidence type="ECO:0000259" key="8">
    <source>
        <dbReference type="Pfam" id="PF01494"/>
    </source>
</evidence>
<dbReference type="PANTHER" id="PTHR43876">
    <property type="entry name" value="UBIQUINONE BIOSYNTHESIS MONOOXYGENASE COQ6, MITOCHONDRIAL"/>
    <property type="match status" value="1"/>
</dbReference>
<evidence type="ECO:0000256" key="4">
    <source>
        <dbReference type="ARBA" id="ARBA00022630"/>
    </source>
</evidence>
<dbReference type="GO" id="GO:0110142">
    <property type="term" value="C:ubiquinone biosynthesis complex"/>
    <property type="evidence" value="ECO:0007669"/>
    <property type="project" value="UniProtKB-ARBA"/>
</dbReference>
<dbReference type="PANTHER" id="PTHR43876:SF7">
    <property type="entry name" value="UBIQUINONE BIOSYNTHESIS MONOOXYGENASE COQ6, MITOCHONDRIAL"/>
    <property type="match status" value="1"/>
</dbReference>
<dbReference type="Proteomes" id="UP000635071">
    <property type="component" value="Unassembled WGS sequence"/>
</dbReference>
<dbReference type="InterPro" id="IPR010971">
    <property type="entry name" value="UbiH/COQ6"/>
</dbReference>
<evidence type="ECO:0000313" key="10">
    <source>
        <dbReference type="Proteomes" id="UP000635071"/>
    </source>
</evidence>
<dbReference type="GO" id="GO:0004497">
    <property type="term" value="F:monooxygenase activity"/>
    <property type="evidence" value="ECO:0007669"/>
    <property type="project" value="UniProtKB-KW"/>
</dbReference>
<evidence type="ECO:0000313" key="9">
    <source>
        <dbReference type="EMBL" id="GGE08958.1"/>
    </source>
</evidence>
<accession>A0A917E6T7</accession>
<dbReference type="InterPro" id="IPR002938">
    <property type="entry name" value="FAD-bd"/>
</dbReference>
<dbReference type="InterPro" id="IPR018168">
    <property type="entry name" value="Ubi_Hdrlase_CS"/>
</dbReference>
<comment type="cofactor">
    <cofactor evidence="1">
        <name>FAD</name>
        <dbReference type="ChEBI" id="CHEBI:57692"/>
    </cofactor>
</comment>
<gene>
    <name evidence="9" type="ORF">GCM10011529_14230</name>
</gene>
<evidence type="ECO:0000256" key="7">
    <source>
        <dbReference type="ARBA" id="ARBA00023033"/>
    </source>
</evidence>
<evidence type="ECO:0000256" key="3">
    <source>
        <dbReference type="ARBA" id="ARBA00005349"/>
    </source>
</evidence>
<dbReference type="InterPro" id="IPR036188">
    <property type="entry name" value="FAD/NAD-bd_sf"/>
</dbReference>
<comment type="similarity">
    <text evidence="3">Belongs to the UbiH/COQ6 family.</text>
</comment>
<protein>
    <submittedName>
        <fullName evidence="9">2-octaprenyl-6-methoxyphenyl hydroxylase</fullName>
    </submittedName>
</protein>
<evidence type="ECO:0000256" key="1">
    <source>
        <dbReference type="ARBA" id="ARBA00001974"/>
    </source>
</evidence>
<feature type="domain" description="FAD-binding" evidence="8">
    <location>
        <begin position="3"/>
        <end position="340"/>
    </location>
</feature>
<dbReference type="PRINTS" id="PR00420">
    <property type="entry name" value="RNGMNOXGNASE"/>
</dbReference>
<evidence type="ECO:0000256" key="2">
    <source>
        <dbReference type="ARBA" id="ARBA00004749"/>
    </source>
</evidence>
<evidence type="ECO:0000256" key="6">
    <source>
        <dbReference type="ARBA" id="ARBA00023002"/>
    </source>
</evidence>
<dbReference type="GO" id="GO:0071949">
    <property type="term" value="F:FAD binding"/>
    <property type="evidence" value="ECO:0007669"/>
    <property type="project" value="InterPro"/>
</dbReference>
<keyword evidence="4" id="KW-0285">Flavoprotein</keyword>
<dbReference type="InterPro" id="IPR051205">
    <property type="entry name" value="UbiH/COQ6_monooxygenase"/>
</dbReference>
<dbReference type="RefSeq" id="WP_188762243.1">
    <property type="nucleotide sequence ID" value="NZ_BMJM01000004.1"/>
</dbReference>
<dbReference type="AlphaFoldDB" id="A0A917E6T7"/>
<organism evidence="9 10">
    <name type="scientific">Sandarakinorhabdus glacialis</name>
    <dbReference type="NCBI Taxonomy" id="1614636"/>
    <lineage>
        <taxon>Bacteria</taxon>
        <taxon>Pseudomonadati</taxon>
        <taxon>Pseudomonadota</taxon>
        <taxon>Alphaproteobacteria</taxon>
        <taxon>Sphingomonadales</taxon>
        <taxon>Sphingosinicellaceae</taxon>
        <taxon>Sandarakinorhabdus</taxon>
    </lineage>
</organism>
<dbReference type="EMBL" id="BMJM01000004">
    <property type="protein sequence ID" value="GGE08958.1"/>
    <property type="molecule type" value="Genomic_DNA"/>
</dbReference>
<reference evidence="9" key="2">
    <citation type="submission" date="2020-09" db="EMBL/GenBank/DDBJ databases">
        <authorList>
            <person name="Sun Q."/>
            <person name="Zhou Y."/>
        </authorList>
    </citation>
    <scope>NUCLEOTIDE SEQUENCE</scope>
    <source>
        <strain evidence="9">CGMCC 1.15519</strain>
    </source>
</reference>
<dbReference type="Pfam" id="PF01494">
    <property type="entry name" value="FAD_binding_3"/>
    <property type="match status" value="1"/>
</dbReference>
<reference evidence="9" key="1">
    <citation type="journal article" date="2014" name="Int. J. Syst. Evol. Microbiol.">
        <title>Complete genome sequence of Corynebacterium casei LMG S-19264T (=DSM 44701T), isolated from a smear-ripened cheese.</title>
        <authorList>
            <consortium name="US DOE Joint Genome Institute (JGI-PGF)"/>
            <person name="Walter F."/>
            <person name="Albersmeier A."/>
            <person name="Kalinowski J."/>
            <person name="Ruckert C."/>
        </authorList>
    </citation>
    <scope>NUCLEOTIDE SEQUENCE</scope>
    <source>
        <strain evidence="9">CGMCC 1.15519</strain>
    </source>
</reference>